<feature type="region of interest" description="Disordered" evidence="6">
    <location>
        <begin position="700"/>
        <end position="736"/>
    </location>
</feature>
<evidence type="ECO:0000256" key="4">
    <source>
        <dbReference type="ARBA" id="ARBA00022989"/>
    </source>
</evidence>
<dbReference type="GO" id="GO:0005783">
    <property type="term" value="C:endoplasmic reticulum"/>
    <property type="evidence" value="ECO:0007669"/>
    <property type="project" value="TreeGrafter"/>
</dbReference>
<dbReference type="Pfam" id="PF00538">
    <property type="entry name" value="Linker_histone"/>
    <property type="match status" value="1"/>
</dbReference>
<evidence type="ECO:0000259" key="8">
    <source>
        <dbReference type="PROSITE" id="PS51504"/>
    </source>
</evidence>
<dbReference type="GO" id="GO:0016020">
    <property type="term" value="C:membrane"/>
    <property type="evidence" value="ECO:0007669"/>
    <property type="project" value="UniProtKB-SubCell"/>
</dbReference>
<dbReference type="GO" id="GO:0016236">
    <property type="term" value="P:macroautophagy"/>
    <property type="evidence" value="ECO:0007669"/>
    <property type="project" value="TreeGrafter"/>
</dbReference>
<evidence type="ECO:0000256" key="1">
    <source>
        <dbReference type="ARBA" id="ARBA00004141"/>
    </source>
</evidence>
<organism evidence="9 10">
    <name type="scientific">Rhizopogon vesiculosus</name>
    <dbReference type="NCBI Taxonomy" id="180088"/>
    <lineage>
        <taxon>Eukaryota</taxon>
        <taxon>Fungi</taxon>
        <taxon>Dikarya</taxon>
        <taxon>Basidiomycota</taxon>
        <taxon>Agaricomycotina</taxon>
        <taxon>Agaricomycetes</taxon>
        <taxon>Agaricomycetidae</taxon>
        <taxon>Boletales</taxon>
        <taxon>Suillineae</taxon>
        <taxon>Rhizopogonaceae</taxon>
        <taxon>Rhizopogon</taxon>
    </lineage>
</organism>
<dbReference type="InterPro" id="IPR059112">
    <property type="entry name" value="CysZ/EI24"/>
</dbReference>
<dbReference type="Gene3D" id="1.10.10.10">
    <property type="entry name" value="Winged helix-like DNA-binding domain superfamily/Winged helix DNA-binding domain"/>
    <property type="match status" value="1"/>
</dbReference>
<feature type="transmembrane region" description="Helical" evidence="7">
    <location>
        <begin position="518"/>
        <end position="537"/>
    </location>
</feature>
<protein>
    <recommendedName>
        <fullName evidence="2">Histone H1</fullName>
    </recommendedName>
</protein>
<dbReference type="EMBL" id="LVVM01004029">
    <property type="protein sequence ID" value="OJA13716.1"/>
    <property type="molecule type" value="Genomic_DNA"/>
</dbReference>
<dbReference type="GO" id="GO:0000786">
    <property type="term" value="C:nucleosome"/>
    <property type="evidence" value="ECO:0007669"/>
    <property type="project" value="InterPro"/>
</dbReference>
<feature type="non-terminal residue" evidence="9">
    <location>
        <position position="1"/>
    </location>
</feature>
<evidence type="ECO:0000256" key="2">
    <source>
        <dbReference type="ARBA" id="ARBA00020833"/>
    </source>
</evidence>
<feature type="region of interest" description="Disordered" evidence="6">
    <location>
        <begin position="43"/>
        <end position="62"/>
    </location>
</feature>
<reference evidence="9 10" key="1">
    <citation type="submission" date="2016-03" db="EMBL/GenBank/DDBJ databases">
        <title>Comparative genomics of the ectomycorrhizal sister species Rhizopogon vinicolor and Rhizopogon vesiculosus (Basidiomycota: Boletales) reveals a divergence of the mating type B locus.</title>
        <authorList>
            <person name="Mujic A.B."/>
            <person name="Kuo A."/>
            <person name="Tritt A."/>
            <person name="Lipzen A."/>
            <person name="Chen C."/>
            <person name="Johnson J."/>
            <person name="Sharma A."/>
            <person name="Barry K."/>
            <person name="Grigoriev I.V."/>
            <person name="Spatafora J.W."/>
        </authorList>
    </citation>
    <scope>NUCLEOTIDE SEQUENCE [LARGE SCALE GENOMIC DNA]</scope>
    <source>
        <strain evidence="9 10">AM-OR11-056</strain>
    </source>
</reference>
<feature type="region of interest" description="Disordered" evidence="6">
    <location>
        <begin position="129"/>
        <end position="299"/>
    </location>
</feature>
<dbReference type="InterPro" id="IPR005818">
    <property type="entry name" value="Histone_H1/H5_H15"/>
</dbReference>
<dbReference type="Proteomes" id="UP000183567">
    <property type="component" value="Unassembled WGS sequence"/>
</dbReference>
<evidence type="ECO:0000313" key="9">
    <source>
        <dbReference type="EMBL" id="OJA13716.1"/>
    </source>
</evidence>
<dbReference type="PROSITE" id="PS51504">
    <property type="entry name" value="H15"/>
    <property type="match status" value="1"/>
</dbReference>
<keyword evidence="3 7" id="KW-0812">Transmembrane</keyword>
<dbReference type="STRING" id="180088.A0A1J8QPP3"/>
<dbReference type="Pfam" id="PF07264">
    <property type="entry name" value="EI24"/>
    <property type="match status" value="1"/>
</dbReference>
<evidence type="ECO:0000313" key="10">
    <source>
        <dbReference type="Proteomes" id="UP000183567"/>
    </source>
</evidence>
<keyword evidence="5 7" id="KW-0472">Membrane</keyword>
<comment type="caution">
    <text evidence="9">The sequence shown here is derived from an EMBL/GenBank/DDBJ whole genome shotgun (WGS) entry which is preliminary data.</text>
</comment>
<feature type="compositionally biased region" description="Low complexity" evidence="6">
    <location>
        <begin position="151"/>
        <end position="232"/>
    </location>
</feature>
<feature type="transmembrane region" description="Helical" evidence="7">
    <location>
        <begin position="460"/>
        <end position="479"/>
    </location>
</feature>
<dbReference type="PANTHER" id="PTHR21389:SF0">
    <property type="entry name" value="ETOPOSIDE-INDUCED PROTEIN 2.4 HOMOLOG"/>
    <property type="match status" value="1"/>
</dbReference>
<dbReference type="AlphaFoldDB" id="A0A1J8QPP3"/>
<feature type="domain" description="H15" evidence="8">
    <location>
        <begin position="59"/>
        <end position="134"/>
    </location>
</feature>
<dbReference type="OrthoDB" id="266518at2759"/>
<feature type="region of interest" description="Disordered" evidence="6">
    <location>
        <begin position="342"/>
        <end position="366"/>
    </location>
</feature>
<accession>A0A1J8QPP3</accession>
<dbReference type="GO" id="GO:0006334">
    <property type="term" value="P:nucleosome assembly"/>
    <property type="evidence" value="ECO:0007669"/>
    <property type="project" value="InterPro"/>
</dbReference>
<dbReference type="PANTHER" id="PTHR21389">
    <property type="entry name" value="P53 INDUCED PROTEIN"/>
    <property type="match status" value="1"/>
</dbReference>
<gene>
    <name evidence="9" type="ORF">AZE42_02941</name>
</gene>
<feature type="transmembrane region" description="Helical" evidence="7">
    <location>
        <begin position="650"/>
        <end position="669"/>
    </location>
</feature>
<dbReference type="InterPro" id="IPR036388">
    <property type="entry name" value="WH-like_DNA-bd_sf"/>
</dbReference>
<sequence>KPLPSPTHLSRQLFRYFLSLAISTDNKKNTCNTFTIARNMSRKVSAAKSGSKKGRPSPTHPSWVDMIKECIAAHPEDARSGVSRPQIKKFVEEKYKIVFDNTQVSHLKKAIGSGADKGTFVLPKGLSGRVKLPPKAARAADTSASKENKPAKTVPKPATKSRPAKIATTKATTAKVNTAKVTTAKKPATKAKAATTGRSAATKKPAAQTAAKSTATKSAATKAKAAPAPKKTVTGKKSAPVKKTTPSSKRGVAKKAITGTSSPAKAKAAAAKKTTAKKPAAKATTSTTSRKKSNKKVSELGAPALPLQSEAGARLYESGITEKLTLIHLKVGQAPTALCCGTTSRRDMSKQPGRMQSPYRYSHQHQPSRSAYPTFLSLQDTVKLQLTWASKGILDAFRWDVVVKTATRIPGKLHSDREIRSNIFKSLLLNSISLTSIYAFDLLLQPLVHNHPSWLHRNVGWFYRVLWLLPVVGVSYYLNSSWCNLIAKRSFVLQHGNRAAHQQPVTYSGMLTMLATSAYRAVMILTSVIVSFAFGSIPFAGSWISFAFMCWVNAYYCFEFVWVARSSSLAQRVRHLEERWAYYFAFGFPSAAICTWGSGLANAALFALMFPAFIIMAMRAQPVPKDPYNPAPSMETDIVRFPSPLVPIRMPVFAIVIWLNDLIVQVLSISGSVGARHRRTSSETTEQAEEGVGVELRNINRTGPARGYSPAFQGKRLGDRLQSNGKAPVAGRRKRD</sequence>
<evidence type="ECO:0000256" key="3">
    <source>
        <dbReference type="ARBA" id="ARBA00022692"/>
    </source>
</evidence>
<feature type="transmembrane region" description="Helical" evidence="7">
    <location>
        <begin position="543"/>
        <end position="564"/>
    </location>
</feature>
<evidence type="ECO:0000256" key="5">
    <source>
        <dbReference type="ARBA" id="ARBA00023136"/>
    </source>
</evidence>
<evidence type="ECO:0000256" key="6">
    <source>
        <dbReference type="SAM" id="MobiDB-lite"/>
    </source>
</evidence>
<feature type="transmembrane region" description="Helical" evidence="7">
    <location>
        <begin position="585"/>
        <end position="618"/>
    </location>
</feature>
<dbReference type="InterPro" id="IPR036390">
    <property type="entry name" value="WH_DNA-bd_sf"/>
</dbReference>
<dbReference type="GO" id="GO:0003677">
    <property type="term" value="F:DNA binding"/>
    <property type="evidence" value="ECO:0007669"/>
    <property type="project" value="InterPro"/>
</dbReference>
<name>A0A1J8QPP3_9AGAM</name>
<keyword evidence="4 7" id="KW-1133">Transmembrane helix</keyword>
<evidence type="ECO:0000256" key="7">
    <source>
        <dbReference type="SAM" id="Phobius"/>
    </source>
</evidence>
<dbReference type="CDD" id="cd00073">
    <property type="entry name" value="H15"/>
    <property type="match status" value="1"/>
</dbReference>
<proteinExistence type="predicted"/>
<feature type="compositionally biased region" description="Low complexity" evidence="6">
    <location>
        <begin position="260"/>
        <end position="273"/>
    </location>
</feature>
<keyword evidence="10" id="KW-1185">Reference proteome</keyword>
<dbReference type="SMART" id="SM00526">
    <property type="entry name" value="H15"/>
    <property type="match status" value="1"/>
</dbReference>
<comment type="subcellular location">
    <subcellularLocation>
        <location evidence="1">Membrane</location>
        <topology evidence="1">Multi-pass membrane protein</topology>
    </subcellularLocation>
</comment>
<dbReference type="SUPFAM" id="SSF46785">
    <property type="entry name" value="Winged helix' DNA-binding domain"/>
    <property type="match status" value="1"/>
</dbReference>